<feature type="domain" description="OmpA-like" evidence="10">
    <location>
        <begin position="135"/>
        <end position="255"/>
    </location>
</feature>
<dbReference type="PANTHER" id="PTHR30329:SF20">
    <property type="entry name" value="EXPORTED PROTEIN"/>
    <property type="match status" value="1"/>
</dbReference>
<comment type="similarity">
    <text evidence="2">Belongs to the MotB family.</text>
</comment>
<evidence type="ECO:0000256" key="5">
    <source>
        <dbReference type="ARBA" id="ARBA00022989"/>
    </source>
</evidence>
<keyword evidence="6 7" id="KW-0472">Membrane</keyword>
<evidence type="ECO:0000256" key="2">
    <source>
        <dbReference type="ARBA" id="ARBA00008914"/>
    </source>
</evidence>
<evidence type="ECO:0000256" key="3">
    <source>
        <dbReference type="ARBA" id="ARBA00022475"/>
    </source>
</evidence>
<dbReference type="InterPro" id="IPR036737">
    <property type="entry name" value="OmpA-like_sf"/>
</dbReference>
<dbReference type="EMBL" id="QGGU01000008">
    <property type="protein sequence ID" value="PWK49125.1"/>
    <property type="molecule type" value="Genomic_DNA"/>
</dbReference>
<evidence type="ECO:0000256" key="4">
    <source>
        <dbReference type="ARBA" id="ARBA00022692"/>
    </source>
</evidence>
<evidence type="ECO:0000313" key="11">
    <source>
        <dbReference type="EMBL" id="PWK49125.1"/>
    </source>
</evidence>
<keyword evidence="4 9" id="KW-0812">Transmembrane</keyword>
<keyword evidence="5 9" id="KW-1133">Transmembrane helix</keyword>
<dbReference type="InterPro" id="IPR025713">
    <property type="entry name" value="MotB-like_N_dom"/>
</dbReference>
<comment type="subcellular location">
    <subcellularLocation>
        <location evidence="1">Cell membrane</location>
        <topology evidence="1">Single-pass membrane protein</topology>
    </subcellularLocation>
</comment>
<dbReference type="InterPro" id="IPR006665">
    <property type="entry name" value="OmpA-like"/>
</dbReference>
<dbReference type="OrthoDB" id="9815217at2"/>
<dbReference type="Proteomes" id="UP000245790">
    <property type="component" value="Unassembled WGS sequence"/>
</dbReference>
<feature type="compositionally biased region" description="Polar residues" evidence="8">
    <location>
        <begin position="272"/>
        <end position="290"/>
    </location>
</feature>
<reference evidence="11 12" key="1">
    <citation type="submission" date="2018-05" db="EMBL/GenBank/DDBJ databases">
        <title>Genomic Encyclopedia of Type Strains, Phase IV (KMG-IV): sequencing the most valuable type-strain genomes for metagenomic binning, comparative biology and taxonomic classification.</title>
        <authorList>
            <person name="Goeker M."/>
        </authorList>
    </citation>
    <scope>NUCLEOTIDE SEQUENCE [LARGE SCALE GENOMIC DNA]</scope>
    <source>
        <strain evidence="11 12">DSM 25350</strain>
    </source>
</reference>
<evidence type="ECO:0000256" key="1">
    <source>
        <dbReference type="ARBA" id="ARBA00004162"/>
    </source>
</evidence>
<dbReference type="AlphaFoldDB" id="A0A316FLT3"/>
<gene>
    <name evidence="11" type="ORF">C8D97_10834</name>
</gene>
<comment type="caution">
    <text evidence="11">The sequence shown here is derived from an EMBL/GenBank/DDBJ whole genome shotgun (WGS) entry which is preliminary data.</text>
</comment>
<evidence type="ECO:0000256" key="7">
    <source>
        <dbReference type="PROSITE-ProRule" id="PRU00473"/>
    </source>
</evidence>
<evidence type="ECO:0000259" key="10">
    <source>
        <dbReference type="PROSITE" id="PS51123"/>
    </source>
</evidence>
<feature type="region of interest" description="Disordered" evidence="8">
    <location>
        <begin position="259"/>
        <end position="331"/>
    </location>
</feature>
<dbReference type="Pfam" id="PF00691">
    <property type="entry name" value="OmpA"/>
    <property type="match status" value="1"/>
</dbReference>
<dbReference type="InterPro" id="IPR050330">
    <property type="entry name" value="Bact_OuterMem_StrucFunc"/>
</dbReference>
<feature type="transmembrane region" description="Helical" evidence="9">
    <location>
        <begin position="20"/>
        <end position="37"/>
    </location>
</feature>
<organism evidence="11 12">
    <name type="scientific">Pleionea mediterranea</name>
    <dbReference type="NCBI Taxonomy" id="523701"/>
    <lineage>
        <taxon>Bacteria</taxon>
        <taxon>Pseudomonadati</taxon>
        <taxon>Pseudomonadota</taxon>
        <taxon>Gammaproteobacteria</taxon>
        <taxon>Oceanospirillales</taxon>
        <taxon>Pleioneaceae</taxon>
        <taxon>Pleionea</taxon>
    </lineage>
</organism>
<dbReference type="PROSITE" id="PS51123">
    <property type="entry name" value="OMPA_2"/>
    <property type="match status" value="1"/>
</dbReference>
<evidence type="ECO:0000256" key="6">
    <source>
        <dbReference type="ARBA" id="ARBA00023136"/>
    </source>
</evidence>
<protein>
    <submittedName>
        <fullName evidence="11">Chemotaxis protein MotB</fullName>
    </submittedName>
</protein>
<evidence type="ECO:0000256" key="9">
    <source>
        <dbReference type="SAM" id="Phobius"/>
    </source>
</evidence>
<sequence length="331" mass="37008">MLRKQTVEKSEKVDRWLVSYADFITLLFAFFVVMYSISQVNEGKYKVLSESLLSAFDATPKSLLPIQEGEISRVQPNSEKSDDSQNGFSEDVINENIINEDNFASQQAFQQIEQQLQQQLAPLIDNDLISISSSESWLEINLRSALLFESGSDTLASNARVVIETISDTLRQNNQLISVRGHTDNVPINTSRFSSNWSLSASRSVAVVRLLQSFNIKSQRLKVEAHGEYQPIASNATAEGRAKNRRVTIAVSRYLYQESETTTSEQVREQSPEQTAGQSPVQETPGQSSEADAEPTYEIVRLPGGGLLIRGKQLPDETKNNDKNDDEQNNQ</sequence>
<evidence type="ECO:0000256" key="8">
    <source>
        <dbReference type="SAM" id="MobiDB-lite"/>
    </source>
</evidence>
<dbReference type="SUPFAM" id="SSF103088">
    <property type="entry name" value="OmpA-like"/>
    <property type="match status" value="1"/>
</dbReference>
<dbReference type="GO" id="GO:0005886">
    <property type="term" value="C:plasma membrane"/>
    <property type="evidence" value="ECO:0007669"/>
    <property type="project" value="UniProtKB-SubCell"/>
</dbReference>
<keyword evidence="12" id="KW-1185">Reference proteome</keyword>
<dbReference type="PANTHER" id="PTHR30329">
    <property type="entry name" value="STATOR ELEMENT OF FLAGELLAR MOTOR COMPLEX"/>
    <property type="match status" value="1"/>
</dbReference>
<keyword evidence="3" id="KW-1003">Cell membrane</keyword>
<dbReference type="Pfam" id="PF13677">
    <property type="entry name" value="MotB_plug"/>
    <property type="match status" value="1"/>
</dbReference>
<feature type="compositionally biased region" description="Basic and acidic residues" evidence="8">
    <location>
        <begin position="313"/>
        <end position="323"/>
    </location>
</feature>
<dbReference type="RefSeq" id="WP_109763930.1">
    <property type="nucleotide sequence ID" value="NZ_QGGU01000008.1"/>
</dbReference>
<accession>A0A316FLT3</accession>
<dbReference type="Gene3D" id="3.30.1330.60">
    <property type="entry name" value="OmpA-like domain"/>
    <property type="match status" value="1"/>
</dbReference>
<dbReference type="CDD" id="cd07185">
    <property type="entry name" value="OmpA_C-like"/>
    <property type="match status" value="1"/>
</dbReference>
<name>A0A316FLT3_9GAMM</name>
<proteinExistence type="inferred from homology"/>
<evidence type="ECO:0000313" key="12">
    <source>
        <dbReference type="Proteomes" id="UP000245790"/>
    </source>
</evidence>